<sequence length="109" mass="12428">MGVDDSIIIGNARSVKQKAQHIQKESWWWNADVQATLRQKKELFKKWQLSNSAEDRVKYARSKRKAKKVVAEANSTACKSICEKLATKEGKKISTAQQKPENERETPAL</sequence>
<feature type="region of interest" description="Disordered" evidence="1">
    <location>
        <begin position="89"/>
        <end position="109"/>
    </location>
</feature>
<name>A0A183J891_9BILA</name>
<keyword evidence="3" id="KW-1185">Reference proteome</keyword>
<evidence type="ECO:0000313" key="2">
    <source>
        <dbReference type="EMBL" id="VDP45321.1"/>
    </source>
</evidence>
<dbReference type="WBParaSite" id="SBAD_0001249401-mRNA-1">
    <property type="protein sequence ID" value="SBAD_0001249401-mRNA-1"/>
    <property type="gene ID" value="SBAD_0001249401"/>
</dbReference>
<gene>
    <name evidence="2" type="ORF">SBAD_LOCUS12089</name>
</gene>
<evidence type="ECO:0000256" key="1">
    <source>
        <dbReference type="SAM" id="MobiDB-lite"/>
    </source>
</evidence>
<feature type="compositionally biased region" description="Basic and acidic residues" evidence="1">
    <location>
        <begin position="100"/>
        <end position="109"/>
    </location>
</feature>
<protein>
    <submittedName>
        <fullName evidence="4">Reverse transcriptase domain-containing protein</fullName>
    </submittedName>
</protein>
<evidence type="ECO:0000313" key="3">
    <source>
        <dbReference type="Proteomes" id="UP000270296"/>
    </source>
</evidence>
<dbReference type="Proteomes" id="UP000270296">
    <property type="component" value="Unassembled WGS sequence"/>
</dbReference>
<accession>A0A183J891</accession>
<dbReference type="EMBL" id="UZAM01016955">
    <property type="protein sequence ID" value="VDP45321.1"/>
    <property type="molecule type" value="Genomic_DNA"/>
</dbReference>
<organism evidence="4">
    <name type="scientific">Soboliphyme baturini</name>
    <dbReference type="NCBI Taxonomy" id="241478"/>
    <lineage>
        <taxon>Eukaryota</taxon>
        <taxon>Metazoa</taxon>
        <taxon>Ecdysozoa</taxon>
        <taxon>Nematoda</taxon>
        <taxon>Enoplea</taxon>
        <taxon>Dorylaimia</taxon>
        <taxon>Dioctophymatida</taxon>
        <taxon>Dioctophymatoidea</taxon>
        <taxon>Soboliphymatidae</taxon>
        <taxon>Soboliphyme</taxon>
    </lineage>
</organism>
<proteinExistence type="predicted"/>
<dbReference type="OrthoDB" id="418748at2759"/>
<evidence type="ECO:0000313" key="4">
    <source>
        <dbReference type="WBParaSite" id="SBAD_0001249401-mRNA-1"/>
    </source>
</evidence>
<reference evidence="2 3" key="2">
    <citation type="submission" date="2018-11" db="EMBL/GenBank/DDBJ databases">
        <authorList>
            <consortium name="Pathogen Informatics"/>
        </authorList>
    </citation>
    <scope>NUCLEOTIDE SEQUENCE [LARGE SCALE GENOMIC DNA]</scope>
</reference>
<dbReference type="AlphaFoldDB" id="A0A183J891"/>
<reference evidence="4" key="1">
    <citation type="submission" date="2016-06" db="UniProtKB">
        <authorList>
            <consortium name="WormBaseParasite"/>
        </authorList>
    </citation>
    <scope>IDENTIFICATION</scope>
</reference>